<organism evidence="2 3">
    <name type="scientific">Thalassotalea profundi</name>
    <dbReference type="NCBI Taxonomy" id="2036687"/>
    <lineage>
        <taxon>Bacteria</taxon>
        <taxon>Pseudomonadati</taxon>
        <taxon>Pseudomonadota</taxon>
        <taxon>Gammaproteobacteria</taxon>
        <taxon>Alteromonadales</taxon>
        <taxon>Colwelliaceae</taxon>
        <taxon>Thalassotalea</taxon>
    </lineage>
</organism>
<dbReference type="EMBL" id="BNAH01000010">
    <property type="protein sequence ID" value="GHE95340.1"/>
    <property type="molecule type" value="Genomic_DNA"/>
</dbReference>
<dbReference type="Proteomes" id="UP000626370">
    <property type="component" value="Unassembled WGS sequence"/>
</dbReference>
<gene>
    <name evidence="2" type="ORF">GCM10011501_26160</name>
</gene>
<evidence type="ECO:0008006" key="4">
    <source>
        <dbReference type="Google" id="ProtNLM"/>
    </source>
</evidence>
<keyword evidence="1" id="KW-1133">Transmembrane helix</keyword>
<evidence type="ECO:0000313" key="2">
    <source>
        <dbReference type="EMBL" id="GHE95340.1"/>
    </source>
</evidence>
<reference evidence="3" key="1">
    <citation type="journal article" date="2019" name="Int. J. Syst. Evol. Microbiol.">
        <title>The Global Catalogue of Microorganisms (GCM) 10K type strain sequencing project: providing services to taxonomists for standard genome sequencing and annotation.</title>
        <authorList>
            <consortium name="The Broad Institute Genomics Platform"/>
            <consortium name="The Broad Institute Genome Sequencing Center for Infectious Disease"/>
            <person name="Wu L."/>
            <person name="Ma J."/>
        </authorList>
    </citation>
    <scope>NUCLEOTIDE SEQUENCE [LARGE SCALE GENOMIC DNA]</scope>
    <source>
        <strain evidence="3">CGMCC 1.15922</strain>
    </source>
</reference>
<evidence type="ECO:0000313" key="3">
    <source>
        <dbReference type="Proteomes" id="UP000626370"/>
    </source>
</evidence>
<proteinExistence type="predicted"/>
<comment type="caution">
    <text evidence="2">The sequence shown here is derived from an EMBL/GenBank/DDBJ whole genome shotgun (WGS) entry which is preliminary data.</text>
</comment>
<dbReference type="InterPro" id="IPR006905">
    <property type="entry name" value="Flavin_halogenase"/>
</dbReference>
<accession>A0ABQ3IY14</accession>
<name>A0ABQ3IY14_9GAMM</name>
<dbReference type="InterPro" id="IPR036188">
    <property type="entry name" value="FAD/NAD-bd_sf"/>
</dbReference>
<evidence type="ECO:0000256" key="1">
    <source>
        <dbReference type="SAM" id="Phobius"/>
    </source>
</evidence>
<protein>
    <recommendedName>
        <fullName evidence="4">Tryptophan halogenase</fullName>
    </recommendedName>
</protein>
<dbReference type="SUPFAM" id="SSF51905">
    <property type="entry name" value="FAD/NAD(P)-binding domain"/>
    <property type="match status" value="1"/>
</dbReference>
<feature type="transmembrane region" description="Helical" evidence="1">
    <location>
        <begin position="6"/>
        <end position="25"/>
    </location>
</feature>
<sequence>MNKAIHNIVVVGGGTAGWISAAMLAKKHCGNKNSKITVTLIESDQIPTIGV</sequence>
<dbReference type="Gene3D" id="3.50.50.60">
    <property type="entry name" value="FAD/NAD(P)-binding domain"/>
    <property type="match status" value="1"/>
</dbReference>
<dbReference type="Pfam" id="PF04820">
    <property type="entry name" value="Trp_halogenase"/>
    <property type="match status" value="1"/>
</dbReference>
<keyword evidence="3" id="KW-1185">Reference proteome</keyword>
<keyword evidence="1" id="KW-0812">Transmembrane</keyword>
<keyword evidence="1" id="KW-0472">Membrane</keyword>